<reference evidence="2" key="1">
    <citation type="journal article" date="2024" name="Proc. Natl. Acad. Sci. U.S.A.">
        <title>Extraordinary preservation of gene collinearity over three hundred million years revealed in homosporous lycophytes.</title>
        <authorList>
            <person name="Li C."/>
            <person name="Wickell D."/>
            <person name="Kuo L.Y."/>
            <person name="Chen X."/>
            <person name="Nie B."/>
            <person name="Liao X."/>
            <person name="Peng D."/>
            <person name="Ji J."/>
            <person name="Jenkins J."/>
            <person name="Williams M."/>
            <person name="Shu S."/>
            <person name="Plott C."/>
            <person name="Barry K."/>
            <person name="Rajasekar S."/>
            <person name="Grimwood J."/>
            <person name="Han X."/>
            <person name="Sun S."/>
            <person name="Hou Z."/>
            <person name="He W."/>
            <person name="Dai G."/>
            <person name="Sun C."/>
            <person name="Schmutz J."/>
            <person name="Leebens-Mack J.H."/>
            <person name="Li F.W."/>
            <person name="Wang L."/>
        </authorList>
    </citation>
    <scope>NUCLEOTIDE SEQUENCE [LARGE SCALE GENOMIC DNA]</scope>
    <source>
        <strain evidence="2">cv. PW_Plant_1</strain>
    </source>
</reference>
<dbReference type="Proteomes" id="UP001162992">
    <property type="component" value="Chromosome 14"/>
</dbReference>
<evidence type="ECO:0000313" key="2">
    <source>
        <dbReference type="Proteomes" id="UP001162992"/>
    </source>
</evidence>
<proteinExistence type="predicted"/>
<evidence type="ECO:0000313" key="1">
    <source>
        <dbReference type="EMBL" id="KAJ7531173.1"/>
    </source>
</evidence>
<organism evidence="1 2">
    <name type="scientific">Diphasiastrum complanatum</name>
    <name type="common">Issler's clubmoss</name>
    <name type="synonym">Lycopodium complanatum</name>
    <dbReference type="NCBI Taxonomy" id="34168"/>
    <lineage>
        <taxon>Eukaryota</taxon>
        <taxon>Viridiplantae</taxon>
        <taxon>Streptophyta</taxon>
        <taxon>Embryophyta</taxon>
        <taxon>Tracheophyta</taxon>
        <taxon>Lycopodiopsida</taxon>
        <taxon>Lycopodiales</taxon>
        <taxon>Lycopodiaceae</taxon>
        <taxon>Lycopodioideae</taxon>
        <taxon>Diphasiastrum</taxon>
    </lineage>
</organism>
<dbReference type="EMBL" id="CM055105">
    <property type="protein sequence ID" value="KAJ7531173.1"/>
    <property type="molecule type" value="Genomic_DNA"/>
</dbReference>
<name>A0ACC2BNA0_DIPCM</name>
<accession>A0ACC2BNA0</accession>
<sequence>MSNPCNMNALASLQCSAAEYGQSWGISHKEGHLRSLQLYAASLSPLKSSVRSMRPPFRLSRSFISRNTSSPQPVRAIGLQPSTLGSNDASSSEALPFPVITFDNDADKSSTIVSISVQNRSGILQLTAAVFKELGVNIQKASVDFDAGAVLQTYFVTDRERNKIVEPENLKNIEKALLNALNQIVLSGPRKESSRSYRSQNYGVLSPAAEQKGRTDLLFKLMNQYLKNDVFSIQKSIVNHVEYTVARSRFKFDDFEAYQATSYSVRDRLIESWNDTQLFFKDKDPKRIYFLSMEFLMGRSLLNSIYNLGIKDTYAEALRQLGFDLEVLVEQERDAALGNGGLGRLAACFLDSLATLDYPAWGYGLRYEYGLFKQVIKDGFQHERPDYWLNFGNPWEIERVHITYPVKFYGKVEETMRDGRKHFEWIPSEMVEAVAYDNPIPGFDTNNTINLRLWAAKPSSEFNIQSYDTGDYVNAILNKQHAETISSVLYPDDRTYQGKELRLKQQHFFVSASLQDIIRRFKDRNDNINDLVNKVALQINDTHPTIGVVELMRTLIDDEGLDWKTAWGITTKVFTFTNHSVVPEVLEKWPVEILGNVLPRHLQIIYDINFLFLEDLKKKYGNDYDRLARMSIIEEGEKKSVRMATLALVTCQTVNGVSEIHTDLMKSMLFKDFYELWPHKFQNKTNGVTQRRWLAFSNPGLGDIITKWLETDAWMKNLDLLSDLRKYVDDPHLQEEWLRVRRQNKSRLATYIEMISGVKVSIDALFDVQVKRIHEYKRQFLNILSIIHRYDCIKNISPEERKKVVPRVCIIGGKAAPGYEIAKKIIKLVHAVGEKLNNDPDIGHLLKLVFVPDYNVSVAELVIPASDLSQHISTAGNEASGTGSMKFAMNGCLILGTMDGANIEIREEIGHENMFIFGARANEVPKLRAQRKEFQPPREFRRVVGMIRNGVFGHQEHFQALCDTVDGQGEDLYLLGNDFLSYLEAQEAVDKAFADRNRWAKMSILSTAGSGKFSSDRTMKEYAEQSWDIQTCKRPL</sequence>
<gene>
    <name evidence="1" type="ORF">O6H91_14G035100</name>
</gene>
<comment type="caution">
    <text evidence="1">The sequence shown here is derived from an EMBL/GenBank/DDBJ whole genome shotgun (WGS) entry which is preliminary data.</text>
</comment>
<keyword evidence="2" id="KW-1185">Reference proteome</keyword>
<protein>
    <submittedName>
        <fullName evidence="1">Uncharacterized protein</fullName>
    </submittedName>
</protein>